<dbReference type="GO" id="GO:0004252">
    <property type="term" value="F:serine-type endopeptidase activity"/>
    <property type="evidence" value="ECO:0007669"/>
    <property type="project" value="InterPro"/>
</dbReference>
<dbReference type="InterPro" id="IPR001254">
    <property type="entry name" value="Trypsin_dom"/>
</dbReference>
<evidence type="ECO:0000256" key="3">
    <source>
        <dbReference type="SAM" id="SignalP"/>
    </source>
</evidence>
<dbReference type="InterPro" id="IPR009003">
    <property type="entry name" value="Peptidase_S1_PA"/>
</dbReference>
<dbReference type="VEuPathDB" id="VectorBase:AMEC013206"/>
<feature type="signal peptide" evidence="3">
    <location>
        <begin position="1"/>
        <end position="33"/>
    </location>
</feature>
<evidence type="ECO:0000313" key="6">
    <source>
        <dbReference type="Proteomes" id="UP000075902"/>
    </source>
</evidence>
<sequence length="420" mass="45616">MTHLKDNLNISTMWSRWRTSILLLTALCWIAERAPTVAGLAGVAAGSSHNYKINPKPCSVNGIDGTCMFVWECIKSEGQHVGMCMDQFMFGSCCSHNLTENVIPQSGSGHQHQTFVGGYRPKPTGSPSGGKYKPPRPSNGYTTIYRPNGSGTLVIRPSHNHHQQSHPHHTYHHTHHHSKPGGGGGSGVSSSSSSSSAGGGGAFVTGSNHFSQKPTEGSVNKHSTLSTLVQQQHQQQQPQTGAVDQEMAASASTGVFTTHWQATTEPSFITRTKPPKPNKPSKKPILSISNNIQSTVLKPKPSIRIRVGEYDFSHVQEQLPYIERGVARKVVHPKYNFFTYEFDLALVKLEQPLVFAPHISPICLPATDDLLIGENATVTGWGRLSEGGTLPSVLQEPRGASALYNKMAVHQLSVVDNFKH</sequence>
<reference evidence="5" key="2">
    <citation type="submission" date="2020-05" db="UniProtKB">
        <authorList>
            <consortium name="EnsemblMetazoa"/>
        </authorList>
    </citation>
    <scope>IDENTIFICATION</scope>
    <source>
        <strain evidence="5">CM1001059</strain>
    </source>
</reference>
<dbReference type="PROSITE" id="PS50240">
    <property type="entry name" value="TRYPSIN_DOM"/>
    <property type="match status" value="1"/>
</dbReference>
<dbReference type="STRING" id="34690.A0A182U3E9"/>
<dbReference type="PANTHER" id="PTHR24258">
    <property type="entry name" value="SERINE PROTEASE-RELATED"/>
    <property type="match status" value="1"/>
</dbReference>
<dbReference type="Pfam" id="PF00089">
    <property type="entry name" value="Trypsin"/>
    <property type="match status" value="1"/>
</dbReference>
<feature type="compositionally biased region" description="Basic residues" evidence="2">
    <location>
        <begin position="158"/>
        <end position="179"/>
    </location>
</feature>
<feature type="domain" description="Peptidase S1" evidence="4">
    <location>
        <begin position="196"/>
        <end position="396"/>
    </location>
</feature>
<protein>
    <recommendedName>
        <fullName evidence="4">Peptidase S1 domain-containing protein</fullName>
    </recommendedName>
</protein>
<dbReference type="PANTHER" id="PTHR24258:SF142">
    <property type="entry name" value="PEPTIDASE S1 DOMAIN-CONTAINING PROTEIN"/>
    <property type="match status" value="1"/>
</dbReference>
<feature type="compositionally biased region" description="Polar residues" evidence="2">
    <location>
        <begin position="208"/>
        <end position="229"/>
    </location>
</feature>
<feature type="compositionally biased region" description="Low complexity" evidence="2">
    <location>
        <begin position="230"/>
        <end position="239"/>
    </location>
</feature>
<dbReference type="GO" id="GO:0006508">
    <property type="term" value="P:proteolysis"/>
    <property type="evidence" value="ECO:0007669"/>
    <property type="project" value="InterPro"/>
</dbReference>
<dbReference type="InterPro" id="IPR043504">
    <property type="entry name" value="Peptidase_S1_PA_chymotrypsin"/>
</dbReference>
<feature type="chain" id="PRO_5008137696" description="Peptidase S1 domain-containing protein" evidence="3">
    <location>
        <begin position="34"/>
        <end position="420"/>
    </location>
</feature>
<keyword evidence="3" id="KW-0732">Signal</keyword>
<dbReference type="SUPFAM" id="SSF50494">
    <property type="entry name" value="Trypsin-like serine proteases"/>
    <property type="match status" value="1"/>
</dbReference>
<proteinExistence type="inferred from homology"/>
<accession>A0A182U3E9</accession>
<evidence type="ECO:0000313" key="5">
    <source>
        <dbReference type="EnsemblMetazoa" id="AMEC013206-PA"/>
    </source>
</evidence>
<evidence type="ECO:0000256" key="2">
    <source>
        <dbReference type="SAM" id="MobiDB-lite"/>
    </source>
</evidence>
<dbReference type="SMART" id="SM00020">
    <property type="entry name" value="Tryp_SPc"/>
    <property type="match status" value="1"/>
</dbReference>
<dbReference type="AlphaFoldDB" id="A0A182U3E9"/>
<comment type="similarity">
    <text evidence="1">Belongs to the peptidase S1 family. CLIP subfamily.</text>
</comment>
<keyword evidence="6" id="KW-1185">Reference proteome</keyword>
<feature type="region of interest" description="Disordered" evidence="2">
    <location>
        <begin position="105"/>
        <end position="249"/>
    </location>
</feature>
<evidence type="ECO:0000256" key="1">
    <source>
        <dbReference type="ARBA" id="ARBA00024195"/>
    </source>
</evidence>
<dbReference type="EnsemblMetazoa" id="AMEC013206-RA">
    <property type="protein sequence ID" value="AMEC013206-PA"/>
    <property type="gene ID" value="AMEC013206"/>
</dbReference>
<dbReference type="Gene3D" id="2.40.10.10">
    <property type="entry name" value="Trypsin-like serine proteases"/>
    <property type="match status" value="1"/>
</dbReference>
<evidence type="ECO:0000259" key="4">
    <source>
        <dbReference type="PROSITE" id="PS50240"/>
    </source>
</evidence>
<name>A0A182U3E9_9DIPT</name>
<feature type="compositionally biased region" description="Polar residues" evidence="2">
    <location>
        <begin position="105"/>
        <end position="114"/>
    </location>
</feature>
<dbReference type="Proteomes" id="UP000075902">
    <property type="component" value="Unassembled WGS sequence"/>
</dbReference>
<organism evidence="5 6">
    <name type="scientific">Anopheles melas</name>
    <dbReference type="NCBI Taxonomy" id="34690"/>
    <lineage>
        <taxon>Eukaryota</taxon>
        <taxon>Metazoa</taxon>
        <taxon>Ecdysozoa</taxon>
        <taxon>Arthropoda</taxon>
        <taxon>Hexapoda</taxon>
        <taxon>Insecta</taxon>
        <taxon>Pterygota</taxon>
        <taxon>Neoptera</taxon>
        <taxon>Endopterygota</taxon>
        <taxon>Diptera</taxon>
        <taxon>Nematocera</taxon>
        <taxon>Culicoidea</taxon>
        <taxon>Culicidae</taxon>
        <taxon>Anophelinae</taxon>
        <taxon>Anopheles</taxon>
    </lineage>
</organism>
<reference evidence="6" key="1">
    <citation type="submission" date="2014-01" db="EMBL/GenBank/DDBJ databases">
        <title>The Genome Sequence of Anopheles melas CM1001059_A (V2).</title>
        <authorList>
            <consortium name="The Broad Institute Genomics Platform"/>
            <person name="Neafsey D.E."/>
            <person name="Besansky N."/>
            <person name="Howell P."/>
            <person name="Walton C."/>
            <person name="Young S.K."/>
            <person name="Zeng Q."/>
            <person name="Gargeya S."/>
            <person name="Fitzgerald M."/>
            <person name="Haas B."/>
            <person name="Abouelleil A."/>
            <person name="Allen A.W."/>
            <person name="Alvarado L."/>
            <person name="Arachchi H.M."/>
            <person name="Berlin A.M."/>
            <person name="Chapman S.B."/>
            <person name="Gainer-Dewar J."/>
            <person name="Goldberg J."/>
            <person name="Griggs A."/>
            <person name="Gujja S."/>
            <person name="Hansen M."/>
            <person name="Howarth C."/>
            <person name="Imamovic A."/>
            <person name="Ireland A."/>
            <person name="Larimer J."/>
            <person name="McCowan C."/>
            <person name="Murphy C."/>
            <person name="Pearson M."/>
            <person name="Poon T.W."/>
            <person name="Priest M."/>
            <person name="Roberts A."/>
            <person name="Saif S."/>
            <person name="Shea T."/>
            <person name="Sisk P."/>
            <person name="Sykes S."/>
            <person name="Wortman J."/>
            <person name="Nusbaum C."/>
            <person name="Birren B."/>
        </authorList>
    </citation>
    <scope>NUCLEOTIDE SEQUENCE [LARGE SCALE GENOMIC DNA]</scope>
    <source>
        <strain evidence="6">CM1001059</strain>
    </source>
</reference>